<reference evidence="5" key="1">
    <citation type="journal article" date="2014" name="Genome Biol. Evol.">
        <title>Comparative genomic analysis of malaria mosquito vector-associated novel pathogen Elizabethkingia anophelis.</title>
        <authorList>
            <person name="Teo J."/>
            <person name="Tan S.Y."/>
            <person name="Liu Y."/>
            <person name="Tay M."/>
            <person name="Ding Y."/>
            <person name="Li Y."/>
            <person name="Kjelleberg S."/>
            <person name="Givskov M."/>
            <person name="Lin R.T."/>
            <person name="Yang L."/>
        </authorList>
    </citation>
    <scope>NUCLEOTIDE SEQUENCE</scope>
</reference>
<protein>
    <submittedName>
        <fullName evidence="5">Polysaccharide deacetylase</fullName>
    </submittedName>
</protein>
<evidence type="ECO:0000313" key="5">
    <source>
        <dbReference type="EMBL" id="DAC74869.1"/>
    </source>
</evidence>
<evidence type="ECO:0000256" key="3">
    <source>
        <dbReference type="SAM" id="Phobius"/>
    </source>
</evidence>
<reference evidence="5" key="7">
    <citation type="journal article" date="2017" name="Sci. Rep.">
        <title>Genomic features, phylogenetic relationships, and comparative genomics of Elizabethkingia anophelis strain EM361-97 isolated in Taiwan.</title>
        <authorList>
            <person name="Lin J.N."/>
            <person name="Lai C.H."/>
            <person name="Yang C.H."/>
            <person name="Huang Y.H."/>
            <person name="Lin H.H."/>
        </authorList>
    </citation>
    <scope>NUCLEOTIDE SEQUENCE</scope>
</reference>
<dbReference type="CDD" id="cd10918">
    <property type="entry name" value="CE4_NodB_like_5s_6s"/>
    <property type="match status" value="1"/>
</dbReference>
<reference evidence="5" key="3">
    <citation type="journal article" date="2016" name="Genome Announc.">
        <title>Complete Genome Sequences of Four Strains from the 2015-2016 Elizabethkingia anophelis Outbreak.</title>
        <authorList>
            <person name="Nicholson A.C."/>
            <person name="Whitney A.M."/>
            <person name="Emery B.D."/>
            <person name="Bell M.E."/>
            <person name="Gartin J.T."/>
            <person name="Humrighouse B.W."/>
            <person name="Loparev V.N."/>
            <person name="Batra D."/>
            <person name="Sheth M."/>
            <person name="Rowe L.A."/>
            <person name="Juieng P."/>
            <person name="Knipe K."/>
            <person name="Gulvik C."/>
            <person name="McQuiston J.R."/>
        </authorList>
    </citation>
    <scope>NUCLEOTIDE SEQUENCE</scope>
</reference>
<reference evidence="5" key="8">
    <citation type="journal article" date="2018" name="J. ISSAAS">
        <title>In Silico Identification of Three Types of Integrative and Conjugative Elements (ICEs) in Elizabethkingia anophelis Strains Isolated from Around the World.</title>
        <authorList>
            <person name="Xu J."/>
            <person name="Pei D."/>
            <person name="Nicholson A."/>
            <person name="Lan Y."/>
            <person name="Xia Q."/>
        </authorList>
    </citation>
    <scope>NUCLEOTIDE SEQUENCE</scope>
</reference>
<dbReference type="GO" id="GO:0016810">
    <property type="term" value="F:hydrolase activity, acting on carbon-nitrogen (but not peptide) bonds"/>
    <property type="evidence" value="ECO:0007669"/>
    <property type="project" value="InterPro"/>
</dbReference>
<dbReference type="InterPro" id="IPR011330">
    <property type="entry name" value="Glyco_hydro/deAcase_b/a-brl"/>
</dbReference>
<dbReference type="EMBL" id="BK010596">
    <property type="protein sequence ID" value="DAC74925.1"/>
    <property type="molecule type" value="Genomic_DNA"/>
</dbReference>
<dbReference type="Pfam" id="PF01522">
    <property type="entry name" value="Polysacc_deac_1"/>
    <property type="match status" value="1"/>
</dbReference>
<feature type="domain" description="NodB homology" evidence="4">
    <location>
        <begin position="78"/>
        <end position="252"/>
    </location>
</feature>
<evidence type="ECO:0000259" key="4">
    <source>
        <dbReference type="PROSITE" id="PS51677"/>
    </source>
</evidence>
<accession>A0A455ZDE8</accession>
<organism evidence="5">
    <name type="scientific">Elizabethkingia anophelis</name>
    <dbReference type="NCBI Taxonomy" id="1117645"/>
    <lineage>
        <taxon>Bacteria</taxon>
        <taxon>Pseudomonadati</taxon>
        <taxon>Bacteroidota</taxon>
        <taxon>Flavobacteriia</taxon>
        <taxon>Flavobacteriales</taxon>
        <taxon>Weeksellaceae</taxon>
        <taxon>Elizabethkingia</taxon>
    </lineage>
</organism>
<sequence length="252" mass="29823">MIYIILSSFLIFIIVYFQLYLLFFPKERLIILMYHKIGKQSEDNLTVDINNLEKQFAYLSNKKYSSLFFNDIYTSVEKKIIITFDDGYRNNLEYLPKLLRKHSLKAVIFVPTFFIENGYEDNLMMSFDEIRCLPSDIIEIGLHSHFHRNFRNLSLQQAEADLQTNMKLLSIHQIKYSKVFAYPYGKYIKNGSKKSFIDMLKRNGIHSAVRIGNKINHIYNTNPFELCRIDIKGSDSITKFKLKLLFGKLKFF</sequence>
<dbReference type="PANTHER" id="PTHR34216:SF3">
    <property type="entry name" value="POLY-BETA-1,6-N-ACETYL-D-GLUCOSAMINE N-DEACETYLASE"/>
    <property type="match status" value="1"/>
</dbReference>
<keyword evidence="3" id="KW-0812">Transmembrane</keyword>
<comment type="subcellular location">
    <subcellularLocation>
        <location evidence="1">Secreted</location>
    </subcellularLocation>
</comment>
<evidence type="ECO:0000256" key="2">
    <source>
        <dbReference type="ARBA" id="ARBA00022729"/>
    </source>
</evidence>
<reference evidence="5" key="4">
    <citation type="journal article" date="2016" name="Sci. Rep.">
        <title>Genomic epidemiology and global diversity of the emerging bacterial pathogen Elizabethkingia anophelis.</title>
        <authorList>
            <person name="Breurec S."/>
            <person name="Criscuolo A."/>
            <person name="Diancourt L."/>
            <person name="Rendueles O."/>
            <person name="Vandenbogaert M."/>
            <person name="Passet V."/>
            <person name="Caro V."/>
            <person name="Rocha E.P."/>
            <person name="Touchon M."/>
            <person name="Brisse S."/>
        </authorList>
    </citation>
    <scope>NUCLEOTIDE SEQUENCE</scope>
</reference>
<dbReference type="EMBL" id="BK010595">
    <property type="protein sequence ID" value="DAC74869.1"/>
    <property type="molecule type" value="Genomic_DNA"/>
</dbReference>
<dbReference type="GO" id="GO:0005576">
    <property type="term" value="C:extracellular region"/>
    <property type="evidence" value="ECO:0007669"/>
    <property type="project" value="UniProtKB-SubCell"/>
</dbReference>
<reference evidence="5" key="2">
    <citation type="journal article" date="2014" name="PLoS ONE">
        <title>Insights from the genome annotation of Elizabethkingia anophelis from the malaria vector Anopheles gambiae.</title>
        <authorList>
            <person name="Kukutla P."/>
            <person name="Lindberg B.G."/>
            <person name="Pei D."/>
            <person name="Rayl M."/>
            <person name="Yu W."/>
            <person name="Steritz M."/>
            <person name="Faye I."/>
            <person name="Xu J."/>
        </authorList>
    </citation>
    <scope>NUCLEOTIDE SEQUENCE</scope>
</reference>
<proteinExistence type="predicted"/>
<dbReference type="InterPro" id="IPR051398">
    <property type="entry name" value="Polysacch_Deacetylase"/>
</dbReference>
<dbReference type="Gene3D" id="3.20.20.370">
    <property type="entry name" value="Glycoside hydrolase/deacetylase"/>
    <property type="match status" value="1"/>
</dbReference>
<name>A0A455ZDE8_9FLAO</name>
<reference evidence="5" key="6">
    <citation type="journal article" date="2017" name="Nat. Commun.">
        <title>Evolutionary dynamics and genomic features of the Elizabethkingia anophelis 2015 to 2016 Wisconsin outbreak strain.</title>
        <authorList>
            <person name="Perrin A."/>
            <person name="Larsonneur E."/>
            <person name="Nicholson A.C."/>
            <person name="Edwards D.J."/>
            <person name="Gundlach K.M."/>
            <person name="Whitney A.M."/>
            <person name="Gulvik C.A."/>
            <person name="Bell M.E."/>
            <person name="Rendueles O."/>
            <person name="Cury J."/>
            <person name="Hugon P."/>
            <person name="Clermont D."/>
            <person name="Enouf V."/>
            <person name="Loparev V."/>
            <person name="Juieng P."/>
            <person name="Monson T."/>
            <person name="Warshauer D."/>
            <person name="Elbadawi L.I."/>
            <person name="Walters M.S."/>
            <person name="Crist M.B."/>
            <person name="Noble-Wang J."/>
            <person name="Borlaug G."/>
            <person name="Rocha E.P.C."/>
            <person name="Criscuolo A."/>
            <person name="Touchon M."/>
            <person name="Davis J.P."/>
            <person name="Holt K.E."/>
            <person name="McQuiston J.R."/>
            <person name="Brisse S."/>
        </authorList>
    </citation>
    <scope>NUCLEOTIDE SEQUENCE</scope>
</reference>
<keyword evidence="2" id="KW-0732">Signal</keyword>
<dbReference type="InterPro" id="IPR002509">
    <property type="entry name" value="NODB_dom"/>
</dbReference>
<gene>
    <name evidence="5" type="primary">ICEEaII(1)_0422_13742_12984</name>
</gene>
<dbReference type="PANTHER" id="PTHR34216">
    <property type="match status" value="1"/>
</dbReference>
<dbReference type="GO" id="GO:0005975">
    <property type="term" value="P:carbohydrate metabolic process"/>
    <property type="evidence" value="ECO:0007669"/>
    <property type="project" value="InterPro"/>
</dbReference>
<keyword evidence="3" id="KW-1133">Transmembrane helix</keyword>
<dbReference type="AlphaFoldDB" id="A0A455ZDE8"/>
<reference evidence="5" key="5">
    <citation type="journal article" date="2017" name="Genome Announc.">
        <title>Complete Circularized Genome Sequences of Four Strains of Elizabethkingia anophelis, Including Two Novel Strains Isolated from Wild-Caught Anopheles sinensis.</title>
        <authorList>
            <person name="Pei D."/>
            <person name="Nicholson A.C."/>
            <person name="Jiang J."/>
            <person name="Chen H."/>
            <person name="Whitney A.M."/>
            <person name="Villarma A."/>
            <person name="Bell M."/>
            <person name="Humrighouse B."/>
            <person name="Rowe L.A."/>
            <person name="Sheth M."/>
            <person name="Batra D."/>
            <person name="Juieng P."/>
            <person name="Loparev V.N."/>
            <person name="McQuiston J.R."/>
            <person name="Lan Y."/>
            <person name="Ma Y."/>
            <person name="Xu J."/>
        </authorList>
    </citation>
    <scope>NUCLEOTIDE SEQUENCE</scope>
</reference>
<dbReference type="SUPFAM" id="SSF88713">
    <property type="entry name" value="Glycoside hydrolase/deacetylase"/>
    <property type="match status" value="1"/>
</dbReference>
<keyword evidence="3" id="KW-0472">Membrane</keyword>
<feature type="transmembrane region" description="Helical" evidence="3">
    <location>
        <begin position="6"/>
        <end position="24"/>
    </location>
</feature>
<dbReference type="PROSITE" id="PS51677">
    <property type="entry name" value="NODB"/>
    <property type="match status" value="1"/>
</dbReference>
<evidence type="ECO:0000256" key="1">
    <source>
        <dbReference type="ARBA" id="ARBA00004613"/>
    </source>
</evidence>